<dbReference type="EC" id="5.1.3.1" evidence="7 10"/>
<evidence type="ECO:0000256" key="7">
    <source>
        <dbReference type="ARBA" id="ARBA00013188"/>
    </source>
</evidence>
<dbReference type="Gene3D" id="3.20.20.70">
    <property type="entry name" value="Aldolase class I"/>
    <property type="match status" value="1"/>
</dbReference>
<dbReference type="FunCoup" id="A0A146G277">
    <property type="interactions" value="540"/>
</dbReference>
<keyword evidence="9 10" id="KW-0413">Isomerase</keyword>
<dbReference type="InterPro" id="IPR013785">
    <property type="entry name" value="Aldolase_TIM"/>
</dbReference>
<evidence type="ECO:0000256" key="10">
    <source>
        <dbReference type="HAMAP-Rule" id="MF_02227"/>
    </source>
</evidence>
<keyword evidence="13" id="KW-0464">Manganese</keyword>
<feature type="binding site" evidence="10 13">
    <location>
        <position position="69"/>
    </location>
    <ligand>
        <name>a divalent metal cation</name>
        <dbReference type="ChEBI" id="CHEBI:60240"/>
    </ligand>
</feature>
<comment type="catalytic activity">
    <reaction evidence="1 10 11">
        <text>D-ribulose 5-phosphate = D-xylulose 5-phosphate</text>
        <dbReference type="Rhea" id="RHEA:13677"/>
        <dbReference type="ChEBI" id="CHEBI:57737"/>
        <dbReference type="ChEBI" id="CHEBI:58121"/>
        <dbReference type="EC" id="5.1.3.1"/>
    </reaction>
</comment>
<proteinExistence type="inferred from homology"/>
<comment type="cofactor">
    <cofactor evidence="3">
        <name>Co(2+)</name>
        <dbReference type="ChEBI" id="CHEBI:48828"/>
    </cofactor>
</comment>
<dbReference type="GO" id="GO:0046872">
    <property type="term" value="F:metal ion binding"/>
    <property type="evidence" value="ECO:0007669"/>
    <property type="project" value="UniProtKB-UniRule"/>
</dbReference>
<dbReference type="AlphaFoldDB" id="A0A146G277"/>
<keyword evidence="8 10" id="KW-0479">Metal-binding</keyword>
<feature type="active site" description="Proton donor" evidence="10 12">
    <location>
        <position position="177"/>
    </location>
</feature>
<evidence type="ECO:0000256" key="5">
    <source>
        <dbReference type="ARBA" id="ARBA00001954"/>
    </source>
</evidence>
<feature type="binding site" evidence="10 14">
    <location>
        <position position="11"/>
    </location>
    <ligand>
        <name>substrate</name>
    </ligand>
</feature>
<evidence type="ECO:0000256" key="9">
    <source>
        <dbReference type="ARBA" id="ARBA00023235"/>
    </source>
</evidence>
<dbReference type="Pfam" id="PF00834">
    <property type="entry name" value="Ribul_P_3_epim"/>
    <property type="match status" value="1"/>
</dbReference>
<evidence type="ECO:0000256" key="1">
    <source>
        <dbReference type="ARBA" id="ARBA00001782"/>
    </source>
</evidence>
<dbReference type="GO" id="GO:0006098">
    <property type="term" value="P:pentose-phosphate shunt"/>
    <property type="evidence" value="ECO:0007669"/>
    <property type="project" value="UniProtKB-UniRule"/>
</dbReference>
<dbReference type="RefSeq" id="WP_075077801.1">
    <property type="nucleotide sequence ID" value="NZ_BDCO01000002.1"/>
</dbReference>
<gene>
    <name evidence="10" type="primary">rpe</name>
    <name evidence="15" type="ORF">TSACC_2330</name>
</gene>
<dbReference type="NCBIfam" id="TIGR01163">
    <property type="entry name" value="rpe"/>
    <property type="match status" value="1"/>
</dbReference>
<evidence type="ECO:0000256" key="14">
    <source>
        <dbReference type="PIRSR" id="PIRSR001461-3"/>
    </source>
</evidence>
<feature type="binding site" evidence="14">
    <location>
        <position position="179"/>
    </location>
    <ligand>
        <name>substrate</name>
    </ligand>
</feature>
<evidence type="ECO:0000256" key="12">
    <source>
        <dbReference type="PIRSR" id="PIRSR001461-1"/>
    </source>
</evidence>
<comment type="pathway">
    <text evidence="10">Carbohydrate degradation.</text>
</comment>
<evidence type="ECO:0000256" key="11">
    <source>
        <dbReference type="PIRNR" id="PIRNR001461"/>
    </source>
</evidence>
<accession>A0A146G277</accession>
<dbReference type="NCBIfam" id="NF004076">
    <property type="entry name" value="PRK05581.1-4"/>
    <property type="match status" value="1"/>
</dbReference>
<keyword evidence="10 11" id="KW-0119">Carbohydrate metabolism</keyword>
<dbReference type="OrthoDB" id="1645589at2"/>
<dbReference type="InParanoid" id="A0A146G277"/>
<comment type="cofactor">
    <cofactor evidence="2">
        <name>Mn(2+)</name>
        <dbReference type="ChEBI" id="CHEBI:29035"/>
    </cofactor>
</comment>
<organism evidence="15 16">
    <name type="scientific">Terrimicrobium sacchariphilum</name>
    <dbReference type="NCBI Taxonomy" id="690879"/>
    <lineage>
        <taxon>Bacteria</taxon>
        <taxon>Pseudomonadati</taxon>
        <taxon>Verrucomicrobiota</taxon>
        <taxon>Terrimicrobiia</taxon>
        <taxon>Terrimicrobiales</taxon>
        <taxon>Terrimicrobiaceae</taxon>
        <taxon>Terrimicrobium</taxon>
    </lineage>
</organism>
<keyword evidence="13" id="KW-0170">Cobalt</keyword>
<evidence type="ECO:0000256" key="4">
    <source>
        <dbReference type="ARBA" id="ARBA00001947"/>
    </source>
</evidence>
<dbReference type="HAMAP" id="MF_02227">
    <property type="entry name" value="RPE"/>
    <property type="match status" value="1"/>
</dbReference>
<protein>
    <recommendedName>
        <fullName evidence="7 10">Ribulose-phosphate 3-epimerase</fullName>
        <ecNumber evidence="7 10">5.1.3.1</ecNumber>
    </recommendedName>
</protein>
<feature type="binding site" evidence="10 13">
    <location>
        <position position="36"/>
    </location>
    <ligand>
        <name>a divalent metal cation</name>
        <dbReference type="ChEBI" id="CHEBI:60240"/>
    </ligand>
</feature>
<feature type="binding site" evidence="10 14">
    <location>
        <position position="69"/>
    </location>
    <ligand>
        <name>substrate</name>
    </ligand>
</feature>
<feature type="binding site" evidence="10 13">
    <location>
        <position position="177"/>
    </location>
    <ligand>
        <name>a divalent metal cation</name>
        <dbReference type="ChEBI" id="CHEBI:60240"/>
    </ligand>
</feature>
<keyword evidence="13" id="KW-0862">Zinc</keyword>
<dbReference type="InterPro" id="IPR000056">
    <property type="entry name" value="Ribul_P_3_epim-like"/>
</dbReference>
<feature type="active site" description="Proton acceptor" evidence="10 12">
    <location>
        <position position="38"/>
    </location>
</feature>
<dbReference type="PANTHER" id="PTHR11749">
    <property type="entry name" value="RIBULOSE-5-PHOSPHATE-3-EPIMERASE"/>
    <property type="match status" value="1"/>
</dbReference>
<dbReference type="InterPro" id="IPR026019">
    <property type="entry name" value="Ribul_P_3_epim"/>
</dbReference>
<dbReference type="Proteomes" id="UP000076023">
    <property type="component" value="Unassembled WGS sequence"/>
</dbReference>
<comment type="caution">
    <text evidence="15">The sequence shown here is derived from an EMBL/GenBank/DDBJ whole genome shotgun (WGS) entry which is preliminary data.</text>
</comment>
<dbReference type="SUPFAM" id="SSF51366">
    <property type="entry name" value="Ribulose-phoshate binding barrel"/>
    <property type="match status" value="1"/>
</dbReference>
<evidence type="ECO:0000256" key="6">
    <source>
        <dbReference type="ARBA" id="ARBA00009541"/>
    </source>
</evidence>
<dbReference type="InterPro" id="IPR011060">
    <property type="entry name" value="RibuloseP-bd_barrel"/>
</dbReference>
<evidence type="ECO:0000256" key="3">
    <source>
        <dbReference type="ARBA" id="ARBA00001941"/>
    </source>
</evidence>
<evidence type="ECO:0000256" key="8">
    <source>
        <dbReference type="ARBA" id="ARBA00022723"/>
    </source>
</evidence>
<evidence type="ECO:0000256" key="13">
    <source>
        <dbReference type="PIRSR" id="PIRSR001461-2"/>
    </source>
</evidence>
<sequence length="217" mass="23199">MADRTPIIAPSILASDFSRLGEEVARISEAGGDWIHCDVMDGHFVDNISFGSAFVEAATRHTDKHIDVHLMISRPDHYLDRYTPLADSVSVHVEADHDVAQTLSRIRAAGCLAGLAISPPTPLEKVEPFIGQFDILLVMTVNPGFGGQPFIPETIEKVQAAAEWRAKGLADFHIEVDGGINTATAKIAREAGADIFVAGTAVFKASDAAAEIEALRG</sequence>
<feature type="binding site" evidence="10 14">
    <location>
        <begin position="144"/>
        <end position="147"/>
    </location>
    <ligand>
        <name>substrate</name>
    </ligand>
</feature>
<comment type="cofactor">
    <cofactor evidence="10 13">
        <name>a divalent metal cation</name>
        <dbReference type="ChEBI" id="CHEBI:60240"/>
    </cofactor>
    <text evidence="10 13">Binds 1 divalent metal cation per subunit.</text>
</comment>
<evidence type="ECO:0000313" key="15">
    <source>
        <dbReference type="EMBL" id="GAT31935.1"/>
    </source>
</evidence>
<dbReference type="GO" id="GO:0019323">
    <property type="term" value="P:pentose catabolic process"/>
    <property type="evidence" value="ECO:0007669"/>
    <property type="project" value="UniProtKB-UniRule"/>
</dbReference>
<reference evidence="16" key="1">
    <citation type="journal article" date="2017" name="Genome Announc.">
        <title>Draft Genome Sequence of Terrimicrobium sacchariphilum NM-5T, a Facultative Anaerobic Soil Bacterium of the Class Spartobacteria.</title>
        <authorList>
            <person name="Qiu Y.L."/>
            <person name="Tourlousse D.M."/>
            <person name="Matsuura N."/>
            <person name="Ohashi A."/>
            <person name="Sekiguchi Y."/>
        </authorList>
    </citation>
    <scope>NUCLEOTIDE SEQUENCE [LARGE SCALE GENOMIC DNA]</scope>
    <source>
        <strain evidence="16">NM-5</strain>
    </source>
</reference>
<comment type="caution">
    <text evidence="10">Lacks conserved residue(s) required for the propagation of feature annotation.</text>
</comment>
<comment type="cofactor">
    <cofactor evidence="5">
        <name>Fe(2+)</name>
        <dbReference type="ChEBI" id="CHEBI:29033"/>
    </cofactor>
</comment>
<dbReference type="GO" id="GO:0005737">
    <property type="term" value="C:cytoplasm"/>
    <property type="evidence" value="ECO:0007669"/>
    <property type="project" value="UniProtKB-ARBA"/>
</dbReference>
<dbReference type="PROSITE" id="PS01086">
    <property type="entry name" value="RIBUL_P_3_EPIMER_2"/>
    <property type="match status" value="1"/>
</dbReference>
<dbReference type="GO" id="GO:0004750">
    <property type="term" value="F:D-ribulose-phosphate 3-epimerase activity"/>
    <property type="evidence" value="ECO:0007669"/>
    <property type="project" value="UniProtKB-UniRule"/>
</dbReference>
<comment type="function">
    <text evidence="10">Catalyzes the reversible epimerization of D-ribulose 5-phosphate to D-xylulose 5-phosphate.</text>
</comment>
<evidence type="ECO:0000313" key="16">
    <source>
        <dbReference type="Proteomes" id="UP000076023"/>
    </source>
</evidence>
<dbReference type="EMBL" id="BDCO01000002">
    <property type="protein sequence ID" value="GAT31935.1"/>
    <property type="molecule type" value="Genomic_DNA"/>
</dbReference>
<evidence type="ECO:0000256" key="2">
    <source>
        <dbReference type="ARBA" id="ARBA00001936"/>
    </source>
</evidence>
<feature type="binding site" evidence="14">
    <location>
        <begin position="199"/>
        <end position="200"/>
    </location>
    <ligand>
        <name>substrate</name>
    </ligand>
</feature>
<name>A0A146G277_TERSA</name>
<keyword evidence="16" id="KW-1185">Reference proteome</keyword>
<dbReference type="STRING" id="690879.TSACC_2330"/>
<dbReference type="PIRSF" id="PIRSF001461">
    <property type="entry name" value="RPE"/>
    <property type="match status" value="1"/>
</dbReference>
<comment type="cofactor">
    <cofactor evidence="4">
        <name>Zn(2+)</name>
        <dbReference type="ChEBI" id="CHEBI:29105"/>
    </cofactor>
</comment>
<comment type="similarity">
    <text evidence="6 10 11">Belongs to the ribulose-phosphate 3-epimerase family.</text>
</comment>
<feature type="binding site" evidence="10 13">
    <location>
        <position position="38"/>
    </location>
    <ligand>
        <name>a divalent metal cation</name>
        <dbReference type="ChEBI" id="CHEBI:60240"/>
    </ligand>
</feature>
<feature type="binding site" evidence="10">
    <location>
        <begin position="177"/>
        <end position="179"/>
    </location>
    <ligand>
        <name>substrate</name>
    </ligand>
</feature>
<dbReference type="CDD" id="cd00429">
    <property type="entry name" value="RPE"/>
    <property type="match status" value="1"/>
</dbReference>
<dbReference type="FunFam" id="3.20.20.70:FF:000004">
    <property type="entry name" value="Ribulose-phosphate 3-epimerase"/>
    <property type="match status" value="1"/>
</dbReference>